<accession>A0ABU8T5X3</accession>
<dbReference type="Pfam" id="PF04978">
    <property type="entry name" value="MST"/>
    <property type="match status" value="1"/>
</dbReference>
<dbReference type="InterPro" id="IPR034660">
    <property type="entry name" value="DinB/YfiT-like"/>
</dbReference>
<name>A0ABU8T5X3_9PSEU</name>
<evidence type="ECO:0000313" key="2">
    <source>
        <dbReference type="Proteomes" id="UP001364211"/>
    </source>
</evidence>
<dbReference type="Proteomes" id="UP001364211">
    <property type="component" value="Unassembled WGS sequence"/>
</dbReference>
<dbReference type="SUPFAM" id="SSF109854">
    <property type="entry name" value="DinB/YfiT-like putative metalloenzymes"/>
    <property type="match status" value="1"/>
</dbReference>
<organism evidence="1 2">
    <name type="scientific">Pseudonocardia spirodelae</name>
    <dbReference type="NCBI Taxonomy" id="3133431"/>
    <lineage>
        <taxon>Bacteria</taxon>
        <taxon>Bacillati</taxon>
        <taxon>Actinomycetota</taxon>
        <taxon>Actinomycetes</taxon>
        <taxon>Pseudonocardiales</taxon>
        <taxon>Pseudonocardiaceae</taxon>
        <taxon>Pseudonocardia</taxon>
    </lineage>
</organism>
<evidence type="ECO:0000313" key="1">
    <source>
        <dbReference type="EMBL" id="MEJ8278780.1"/>
    </source>
</evidence>
<dbReference type="EMBL" id="JBBJUP010000005">
    <property type="protein sequence ID" value="MEJ8278780.1"/>
    <property type="molecule type" value="Genomic_DNA"/>
</dbReference>
<dbReference type="Gene3D" id="1.20.120.450">
    <property type="entry name" value="dinb family like domain"/>
    <property type="match status" value="1"/>
</dbReference>
<comment type="caution">
    <text evidence="1">The sequence shown here is derived from an EMBL/GenBank/DDBJ whole genome shotgun (WGS) entry which is preliminary data.</text>
</comment>
<protein>
    <submittedName>
        <fullName evidence="1">DUF664 domain-containing protein</fullName>
    </submittedName>
</protein>
<gene>
    <name evidence="1" type="ORF">WJX68_07540</name>
</gene>
<reference evidence="1 2" key="1">
    <citation type="submission" date="2024-03" db="EMBL/GenBank/DDBJ databases">
        <title>Draft genome sequence of Pseudonocardia sp. DW16-2.</title>
        <authorList>
            <person name="Duangmal K."/>
        </authorList>
    </citation>
    <scope>NUCLEOTIDE SEQUENCE [LARGE SCALE GENOMIC DNA]</scope>
    <source>
        <strain evidence="1 2">DW16-2</strain>
    </source>
</reference>
<sequence>MTDRAVPPMQADVLTTLGAWLDFYRATLLGRCEGLGEEELRTASVPPSSLTLLGLLQHLAAVERHWFRQVLAGEEVGPLYPRDPGTGHDGGLDLGPAGSVPARATWEDEVARSRAAVAAAGPGGTGLLDGHPVSVHWVLTHVIAEYARHAGHADLLRERIDGRTGV</sequence>
<proteinExistence type="predicted"/>
<keyword evidence="2" id="KW-1185">Reference proteome</keyword>
<dbReference type="RefSeq" id="WP_340287400.1">
    <property type="nucleotide sequence ID" value="NZ_JBBJUP010000005.1"/>
</dbReference>
<dbReference type="InterPro" id="IPR007061">
    <property type="entry name" value="MST-like"/>
</dbReference>